<dbReference type="RefSeq" id="XP_022482077.1">
    <property type="nucleotide sequence ID" value="XM_022638067.1"/>
</dbReference>
<protein>
    <submittedName>
        <fullName evidence="2">Uncharacterized protein</fullName>
    </submittedName>
</protein>
<reference evidence="2 3" key="1">
    <citation type="journal article" date="2016" name="Sci. Rep.">
        <title>Penicillium arizonense, a new, genome sequenced fungal species, reveals a high chemical diversity in secreted metabolites.</title>
        <authorList>
            <person name="Grijseels S."/>
            <person name="Nielsen J.C."/>
            <person name="Randelovic M."/>
            <person name="Nielsen J."/>
            <person name="Nielsen K.F."/>
            <person name="Workman M."/>
            <person name="Frisvad J.C."/>
        </authorList>
    </citation>
    <scope>NUCLEOTIDE SEQUENCE [LARGE SCALE GENOMIC DNA]</scope>
    <source>
        <strain evidence="2 3">CBS 141311</strain>
    </source>
</reference>
<dbReference type="EMBL" id="LXJU01000167">
    <property type="protein sequence ID" value="OGE46608.1"/>
    <property type="molecule type" value="Genomic_DNA"/>
</dbReference>
<proteinExistence type="predicted"/>
<organism evidence="2 3">
    <name type="scientific">Penicillium arizonense</name>
    <dbReference type="NCBI Taxonomy" id="1835702"/>
    <lineage>
        <taxon>Eukaryota</taxon>
        <taxon>Fungi</taxon>
        <taxon>Dikarya</taxon>
        <taxon>Ascomycota</taxon>
        <taxon>Pezizomycotina</taxon>
        <taxon>Eurotiomycetes</taxon>
        <taxon>Eurotiomycetidae</taxon>
        <taxon>Eurotiales</taxon>
        <taxon>Aspergillaceae</taxon>
        <taxon>Penicillium</taxon>
    </lineage>
</organism>
<evidence type="ECO:0000256" key="1">
    <source>
        <dbReference type="SAM" id="MobiDB-lite"/>
    </source>
</evidence>
<evidence type="ECO:0000313" key="3">
    <source>
        <dbReference type="Proteomes" id="UP000177622"/>
    </source>
</evidence>
<name>A0A1F5L041_PENAI</name>
<dbReference type="STRING" id="1835702.A0A1F5L041"/>
<feature type="compositionally biased region" description="Basic and acidic residues" evidence="1">
    <location>
        <begin position="90"/>
        <end position="104"/>
    </location>
</feature>
<dbReference type="AlphaFoldDB" id="A0A1F5L041"/>
<comment type="caution">
    <text evidence="2">The sequence shown here is derived from an EMBL/GenBank/DDBJ whole genome shotgun (WGS) entry which is preliminary data.</text>
</comment>
<feature type="compositionally biased region" description="Polar residues" evidence="1">
    <location>
        <begin position="69"/>
        <end position="78"/>
    </location>
</feature>
<sequence length="116" mass="12950">MAHRVVYSSHRVALEAVDLANVIRPRRRGNQDAKDAEERPLVDIAPSVLRDIYASACDWVCLHDEDPSKLQTSHTSANPKLEIPVQTSGEETKRRRADLAEIGKDASGYRGRSFIP</sequence>
<dbReference type="OrthoDB" id="4764644at2759"/>
<keyword evidence="3" id="KW-1185">Reference proteome</keyword>
<dbReference type="Proteomes" id="UP000177622">
    <property type="component" value="Unassembled WGS sequence"/>
</dbReference>
<accession>A0A1F5L041</accession>
<feature type="region of interest" description="Disordered" evidence="1">
    <location>
        <begin position="68"/>
        <end position="116"/>
    </location>
</feature>
<dbReference type="GeneID" id="34582801"/>
<gene>
    <name evidence="2" type="ORF">PENARI_c167G04322</name>
</gene>
<evidence type="ECO:0000313" key="2">
    <source>
        <dbReference type="EMBL" id="OGE46608.1"/>
    </source>
</evidence>